<dbReference type="EMBL" id="FNCH01000013">
    <property type="protein sequence ID" value="SDG95364.1"/>
    <property type="molecule type" value="Genomic_DNA"/>
</dbReference>
<proteinExistence type="predicted"/>
<gene>
    <name evidence="1" type="ORF">SAMN05421827_113120</name>
</gene>
<reference evidence="2" key="1">
    <citation type="submission" date="2016-10" db="EMBL/GenBank/DDBJ databases">
        <authorList>
            <person name="Varghese N."/>
            <person name="Submissions S."/>
        </authorList>
    </citation>
    <scope>NUCLEOTIDE SEQUENCE [LARGE SCALE GENOMIC DNA]</scope>
    <source>
        <strain evidence="2">DSM 17933</strain>
    </source>
</reference>
<dbReference type="AlphaFoldDB" id="A0A1G7YG62"/>
<organism evidence="1 2">
    <name type="scientific">Pedobacter terrae</name>
    <dbReference type="NCBI Taxonomy" id="405671"/>
    <lineage>
        <taxon>Bacteria</taxon>
        <taxon>Pseudomonadati</taxon>
        <taxon>Bacteroidota</taxon>
        <taxon>Sphingobacteriia</taxon>
        <taxon>Sphingobacteriales</taxon>
        <taxon>Sphingobacteriaceae</taxon>
        <taxon>Pedobacter</taxon>
    </lineage>
</organism>
<evidence type="ECO:0000313" key="2">
    <source>
        <dbReference type="Proteomes" id="UP000199643"/>
    </source>
</evidence>
<dbReference type="Proteomes" id="UP000199643">
    <property type="component" value="Unassembled WGS sequence"/>
</dbReference>
<accession>A0A1G7YG62</accession>
<evidence type="ECO:0000313" key="1">
    <source>
        <dbReference type="EMBL" id="SDG95364.1"/>
    </source>
</evidence>
<name>A0A1G7YG62_9SPHI</name>
<sequence length="77" mass="8501">MEYSFWVACNGSENAKGGRFLCFAADEKPAGSVEMTPDLDSVIDSIAQRPHSLCKLSIRSGKSKKIAHIRDMSYSLF</sequence>
<keyword evidence="2" id="KW-1185">Reference proteome</keyword>
<protein>
    <submittedName>
        <fullName evidence="1">Uncharacterized protein</fullName>
    </submittedName>
</protein>